<accession>A0AAD7GS33</accession>
<comment type="caution">
    <text evidence="2">The sequence shown here is derived from an EMBL/GenBank/DDBJ whole genome shotgun (WGS) entry which is preliminary data.</text>
</comment>
<keyword evidence="3" id="KW-1185">Reference proteome</keyword>
<protein>
    <submittedName>
        <fullName evidence="2">Uncharacterized protein</fullName>
    </submittedName>
</protein>
<sequence>MDKHYNHRAAAKALDTWTESMKNTDTSREYMHQAAFIDRSKHPIQALNTLLIVQRHAIKNPGGFRVGNIVEMGFALVAFRQPTRGKEDKQICKVVLRTLTLLDDPTAKNGLLTQLVSEGSPGCVRGSGPRYYNLDIIQVMPDRTRVNSVPHWNIDMPKQQPEYPGLGVQGFRRRKLSRLVNRYPATISGVESFRVLEYTGRIMLGRFQLGVLEEDQALGRKKSSLSASRYSVPSDVLEVTAGTTAIIKWVKLRFHRYCVQVNADREDPFDGLSVSFGLVQAQANERWVALKEAEAGAGAFRTLLECVQAQMSRGAAAEESGAMPGLAGALLERRGTDEQVPEVLSTAMNGGNRIDRGGDTRTRRSWGSGAAHRSGTGPSTHLSATIAVAVPKYQDDGNAGTRYGTSGEASGLIEVVVLRARRLQALIVQRVPKGEKKRNRISL</sequence>
<dbReference type="AlphaFoldDB" id="A0AAD7GS33"/>
<reference evidence="2" key="1">
    <citation type="submission" date="2023-03" db="EMBL/GenBank/DDBJ databases">
        <title>Massive genome expansion in bonnet fungi (Mycena s.s.) driven by repeated elements and novel gene families across ecological guilds.</title>
        <authorList>
            <consortium name="Lawrence Berkeley National Laboratory"/>
            <person name="Harder C.B."/>
            <person name="Miyauchi S."/>
            <person name="Viragh M."/>
            <person name="Kuo A."/>
            <person name="Thoen E."/>
            <person name="Andreopoulos B."/>
            <person name="Lu D."/>
            <person name="Skrede I."/>
            <person name="Drula E."/>
            <person name="Henrissat B."/>
            <person name="Morin E."/>
            <person name="Kohler A."/>
            <person name="Barry K."/>
            <person name="LaButti K."/>
            <person name="Morin E."/>
            <person name="Salamov A."/>
            <person name="Lipzen A."/>
            <person name="Mereny Z."/>
            <person name="Hegedus B."/>
            <person name="Baldrian P."/>
            <person name="Stursova M."/>
            <person name="Weitz H."/>
            <person name="Taylor A."/>
            <person name="Grigoriev I.V."/>
            <person name="Nagy L.G."/>
            <person name="Martin F."/>
            <person name="Kauserud H."/>
        </authorList>
    </citation>
    <scope>NUCLEOTIDE SEQUENCE</scope>
    <source>
        <strain evidence="2">CBHHK067</strain>
    </source>
</reference>
<name>A0AAD7GS33_MYCRO</name>
<evidence type="ECO:0000313" key="2">
    <source>
        <dbReference type="EMBL" id="KAJ7704041.1"/>
    </source>
</evidence>
<evidence type="ECO:0000313" key="3">
    <source>
        <dbReference type="Proteomes" id="UP001221757"/>
    </source>
</evidence>
<gene>
    <name evidence="2" type="ORF">B0H17DRAFT_1127065</name>
</gene>
<organism evidence="2 3">
    <name type="scientific">Mycena rosella</name>
    <name type="common">Pink bonnet</name>
    <name type="synonym">Agaricus rosellus</name>
    <dbReference type="NCBI Taxonomy" id="1033263"/>
    <lineage>
        <taxon>Eukaryota</taxon>
        <taxon>Fungi</taxon>
        <taxon>Dikarya</taxon>
        <taxon>Basidiomycota</taxon>
        <taxon>Agaricomycotina</taxon>
        <taxon>Agaricomycetes</taxon>
        <taxon>Agaricomycetidae</taxon>
        <taxon>Agaricales</taxon>
        <taxon>Marasmiineae</taxon>
        <taxon>Mycenaceae</taxon>
        <taxon>Mycena</taxon>
    </lineage>
</organism>
<proteinExistence type="predicted"/>
<feature type="compositionally biased region" description="Basic and acidic residues" evidence="1">
    <location>
        <begin position="353"/>
        <end position="362"/>
    </location>
</feature>
<dbReference type="Proteomes" id="UP001221757">
    <property type="component" value="Unassembled WGS sequence"/>
</dbReference>
<evidence type="ECO:0000256" key="1">
    <source>
        <dbReference type="SAM" id="MobiDB-lite"/>
    </source>
</evidence>
<feature type="region of interest" description="Disordered" evidence="1">
    <location>
        <begin position="348"/>
        <end position="381"/>
    </location>
</feature>
<dbReference type="EMBL" id="JARKIE010000011">
    <property type="protein sequence ID" value="KAJ7704041.1"/>
    <property type="molecule type" value="Genomic_DNA"/>
</dbReference>